<sequence length="162" mass="18194">MSFKLAVATSLLLSTQAFAQNSVDTIIEKYNVTHCKSELSALASDIIGSKEHRLLVSNQTSKEDFESLLVSGVLEYKDRQSHIIFSMSHSGGHCDVAYKESFAVKNPCIVVREEVFKKWVFKGKLNDQTHVFSHKRDDNFVGYMTSTKDGSYCLVSRQKTSS</sequence>
<feature type="chain" id="PRO_5007881121" evidence="1">
    <location>
        <begin position="20"/>
        <end position="162"/>
    </location>
</feature>
<dbReference type="AlphaFoldDB" id="A0A166VDC9"/>
<dbReference type="STRING" id="43657.S4054249_12440"/>
<protein>
    <submittedName>
        <fullName evidence="2">Uncharacterized protein</fullName>
    </submittedName>
</protein>
<dbReference type="Proteomes" id="UP000076643">
    <property type="component" value="Unassembled WGS sequence"/>
</dbReference>
<evidence type="ECO:0000313" key="3">
    <source>
        <dbReference type="Proteomes" id="UP000076643"/>
    </source>
</evidence>
<evidence type="ECO:0000313" key="2">
    <source>
        <dbReference type="EMBL" id="KZN32528.1"/>
    </source>
</evidence>
<reference evidence="2 3" key="1">
    <citation type="submission" date="2013-07" db="EMBL/GenBank/DDBJ databases">
        <title>Comparative Genomic and Metabolomic Analysis of Twelve Strains of Pseudoalteromonas luteoviolacea.</title>
        <authorList>
            <person name="Vynne N.G."/>
            <person name="Mansson M."/>
            <person name="Gram L."/>
        </authorList>
    </citation>
    <scope>NUCLEOTIDE SEQUENCE [LARGE SCALE GENOMIC DNA]</scope>
    <source>
        <strain evidence="2 3">DSM 6061</strain>
    </source>
</reference>
<dbReference type="PATRIC" id="fig|1365250.3.peg.4205"/>
<dbReference type="RefSeq" id="WP_063365843.1">
    <property type="nucleotide sequence ID" value="NZ_AQHB01000023.1"/>
</dbReference>
<dbReference type="EMBL" id="AUYB01000131">
    <property type="protein sequence ID" value="KZN32528.1"/>
    <property type="molecule type" value="Genomic_DNA"/>
</dbReference>
<organism evidence="2 3">
    <name type="scientific">Pseudoalteromonas luteoviolacea DSM 6061</name>
    <dbReference type="NCBI Taxonomy" id="1365250"/>
    <lineage>
        <taxon>Bacteria</taxon>
        <taxon>Pseudomonadati</taxon>
        <taxon>Pseudomonadota</taxon>
        <taxon>Gammaproteobacteria</taxon>
        <taxon>Alteromonadales</taxon>
        <taxon>Pseudoalteromonadaceae</taxon>
        <taxon>Pseudoalteromonas</taxon>
    </lineage>
</organism>
<accession>A0A166VDC9</accession>
<proteinExistence type="predicted"/>
<gene>
    <name evidence="2" type="ORF">N475_22010</name>
</gene>
<feature type="signal peptide" evidence="1">
    <location>
        <begin position="1"/>
        <end position="19"/>
    </location>
</feature>
<name>A0A166VDC9_9GAMM</name>
<keyword evidence="3" id="KW-1185">Reference proteome</keyword>
<evidence type="ECO:0000256" key="1">
    <source>
        <dbReference type="SAM" id="SignalP"/>
    </source>
</evidence>
<keyword evidence="1" id="KW-0732">Signal</keyword>
<comment type="caution">
    <text evidence="2">The sequence shown here is derived from an EMBL/GenBank/DDBJ whole genome shotgun (WGS) entry which is preliminary data.</text>
</comment>